<evidence type="ECO:0000313" key="1">
    <source>
        <dbReference type="EMBL" id="HIY92600.1"/>
    </source>
</evidence>
<gene>
    <name evidence="1" type="ORF">H9820_06605</name>
</gene>
<organism evidence="1 2">
    <name type="scientific">Candidatus Companilactobacillus pullicola</name>
    <dbReference type="NCBI Taxonomy" id="2838523"/>
    <lineage>
        <taxon>Bacteria</taxon>
        <taxon>Bacillati</taxon>
        <taxon>Bacillota</taxon>
        <taxon>Bacilli</taxon>
        <taxon>Lactobacillales</taxon>
        <taxon>Lactobacillaceae</taxon>
        <taxon>Companilactobacillus</taxon>
    </lineage>
</organism>
<comment type="caution">
    <text evidence="1">The sequence shown here is derived from an EMBL/GenBank/DDBJ whole genome shotgun (WGS) entry which is preliminary data.</text>
</comment>
<dbReference type="EMBL" id="DXCM01000042">
    <property type="protein sequence ID" value="HIY92600.1"/>
    <property type="molecule type" value="Genomic_DNA"/>
</dbReference>
<dbReference type="Proteomes" id="UP000824013">
    <property type="component" value="Unassembled WGS sequence"/>
</dbReference>
<accession>A0A9D1ZMR2</accession>
<dbReference type="AlphaFoldDB" id="A0A9D1ZMR2"/>
<evidence type="ECO:0000313" key="2">
    <source>
        <dbReference type="Proteomes" id="UP000824013"/>
    </source>
</evidence>
<reference evidence="1" key="1">
    <citation type="journal article" date="2021" name="PeerJ">
        <title>Extensive microbial diversity within the chicken gut microbiome revealed by metagenomics and culture.</title>
        <authorList>
            <person name="Gilroy R."/>
            <person name="Ravi A."/>
            <person name="Getino M."/>
            <person name="Pursley I."/>
            <person name="Horton D.L."/>
            <person name="Alikhan N.F."/>
            <person name="Baker D."/>
            <person name="Gharbi K."/>
            <person name="Hall N."/>
            <person name="Watson M."/>
            <person name="Adriaenssens E.M."/>
            <person name="Foster-Nyarko E."/>
            <person name="Jarju S."/>
            <person name="Secka A."/>
            <person name="Antonio M."/>
            <person name="Oren A."/>
            <person name="Chaudhuri R.R."/>
            <person name="La Ragione R."/>
            <person name="Hildebrand F."/>
            <person name="Pallen M.J."/>
        </authorList>
    </citation>
    <scope>NUCLEOTIDE SEQUENCE</scope>
    <source>
        <strain evidence="1">3204</strain>
    </source>
</reference>
<reference evidence="1" key="2">
    <citation type="submission" date="2021-04" db="EMBL/GenBank/DDBJ databases">
        <authorList>
            <person name="Gilroy R."/>
        </authorList>
    </citation>
    <scope>NUCLEOTIDE SEQUENCE</scope>
    <source>
        <strain evidence="1">3204</strain>
    </source>
</reference>
<sequence length="147" mass="17043">MFLLVLSIGLLITLPSCFNNYWLIGKNGIKIIEFSTFGITKFAQLLHLTPTSQKEISYQEIDHINISYQKRIRNSPFDINPDIFQLVCTLKNNQRLSIDINASLERNLPDLVIEFNYQGIDVYDPEKVLLALVQKENLFQKFNPTYS</sequence>
<name>A0A9D1ZMR2_9LACO</name>
<protein>
    <submittedName>
        <fullName evidence="1">Uncharacterized protein</fullName>
    </submittedName>
</protein>
<proteinExistence type="predicted"/>